<feature type="binding site" evidence="8">
    <location>
        <position position="56"/>
    </location>
    <ligand>
        <name>Zn(2+)</name>
        <dbReference type="ChEBI" id="CHEBI:29105"/>
        <note>catalytic</note>
    </ligand>
</feature>
<keyword evidence="5 8" id="KW-0378">Hydrolase</keyword>
<dbReference type="OrthoDB" id="9802676at2"/>
<dbReference type="InterPro" id="IPR016192">
    <property type="entry name" value="APOBEC/CMP_deaminase_Zn-bd"/>
</dbReference>
<evidence type="ECO:0000256" key="1">
    <source>
        <dbReference type="ARBA" id="ARBA00010669"/>
    </source>
</evidence>
<dbReference type="PROSITE" id="PS00903">
    <property type="entry name" value="CYT_DCMP_DEAMINASES_1"/>
    <property type="match status" value="1"/>
</dbReference>
<dbReference type="RefSeq" id="WP_099148750.1">
    <property type="nucleotide sequence ID" value="NZ_PDUD01000004.1"/>
</dbReference>
<comment type="caution">
    <text evidence="10">The sequence shown here is derived from an EMBL/GenBank/DDBJ whole genome shotgun (WGS) entry which is preliminary data.</text>
</comment>
<evidence type="ECO:0000313" key="11">
    <source>
        <dbReference type="Proteomes" id="UP000223913"/>
    </source>
</evidence>
<dbReference type="HAMAP" id="MF_00972">
    <property type="entry name" value="tRNA_aden_deaminase"/>
    <property type="match status" value="1"/>
</dbReference>
<dbReference type="InterPro" id="IPR028883">
    <property type="entry name" value="tRNA_aden_deaminase"/>
</dbReference>
<dbReference type="InterPro" id="IPR016193">
    <property type="entry name" value="Cytidine_deaminase-like"/>
</dbReference>
<comment type="catalytic activity">
    <reaction evidence="7 8">
        <text>adenosine(34) in tRNA + H2O + H(+) = inosine(34) in tRNA + NH4(+)</text>
        <dbReference type="Rhea" id="RHEA:43168"/>
        <dbReference type="Rhea" id="RHEA-COMP:10373"/>
        <dbReference type="Rhea" id="RHEA-COMP:10374"/>
        <dbReference type="ChEBI" id="CHEBI:15377"/>
        <dbReference type="ChEBI" id="CHEBI:15378"/>
        <dbReference type="ChEBI" id="CHEBI:28938"/>
        <dbReference type="ChEBI" id="CHEBI:74411"/>
        <dbReference type="ChEBI" id="CHEBI:82852"/>
        <dbReference type="EC" id="3.5.4.33"/>
    </reaction>
</comment>
<dbReference type="GO" id="GO:0002100">
    <property type="term" value="P:tRNA wobble adenosine to inosine editing"/>
    <property type="evidence" value="ECO:0007669"/>
    <property type="project" value="UniProtKB-UniRule"/>
</dbReference>
<dbReference type="PROSITE" id="PS51747">
    <property type="entry name" value="CYT_DCMP_DEAMINASES_2"/>
    <property type="match status" value="1"/>
</dbReference>
<dbReference type="Proteomes" id="UP000223913">
    <property type="component" value="Unassembled WGS sequence"/>
</dbReference>
<comment type="cofactor">
    <cofactor evidence="8">
        <name>Zn(2+)</name>
        <dbReference type="ChEBI" id="CHEBI:29105"/>
    </cofactor>
    <text evidence="8">Binds 1 zinc ion per subunit.</text>
</comment>
<reference evidence="10 11" key="1">
    <citation type="submission" date="2017-10" db="EMBL/GenBank/DDBJ databases">
        <title>The draft genome sequence of Lewinella nigricans NBRC 102662.</title>
        <authorList>
            <person name="Wang K."/>
        </authorList>
    </citation>
    <scope>NUCLEOTIDE SEQUENCE [LARGE SCALE GENOMIC DNA]</scope>
    <source>
        <strain evidence="10 11">NBRC 102662</strain>
    </source>
</reference>
<evidence type="ECO:0000259" key="9">
    <source>
        <dbReference type="PROSITE" id="PS51747"/>
    </source>
</evidence>
<dbReference type="SUPFAM" id="SSF53927">
    <property type="entry name" value="Cytidine deaminase-like"/>
    <property type="match status" value="1"/>
</dbReference>
<keyword evidence="6 8" id="KW-0862">Zinc</keyword>
<dbReference type="GO" id="GO:0052717">
    <property type="term" value="F:tRNA-specific adenosine-34 deaminase activity"/>
    <property type="evidence" value="ECO:0007669"/>
    <property type="project" value="UniProtKB-UniRule"/>
</dbReference>
<evidence type="ECO:0000256" key="4">
    <source>
        <dbReference type="ARBA" id="ARBA00022723"/>
    </source>
</evidence>
<keyword evidence="3 8" id="KW-0819">tRNA processing</keyword>
<dbReference type="AlphaFoldDB" id="A0A2D0NHV0"/>
<comment type="similarity">
    <text evidence="1">Belongs to the cytidine and deoxycytidylate deaminase family. ADAT2 subfamily.</text>
</comment>
<protein>
    <recommendedName>
        <fullName evidence="8">tRNA-specific adenosine deaminase</fullName>
        <ecNumber evidence="8">3.5.4.33</ecNumber>
    </recommendedName>
</protein>
<evidence type="ECO:0000256" key="5">
    <source>
        <dbReference type="ARBA" id="ARBA00022801"/>
    </source>
</evidence>
<keyword evidence="11" id="KW-1185">Reference proteome</keyword>
<name>A0A2D0NHV0_FLAN2</name>
<evidence type="ECO:0000256" key="2">
    <source>
        <dbReference type="ARBA" id="ARBA00011738"/>
    </source>
</evidence>
<dbReference type="CDD" id="cd01285">
    <property type="entry name" value="nucleoside_deaminase"/>
    <property type="match status" value="1"/>
</dbReference>
<dbReference type="PANTHER" id="PTHR11079:SF202">
    <property type="entry name" value="TRNA-SPECIFIC ADENOSINE DEAMINASE"/>
    <property type="match status" value="1"/>
</dbReference>
<dbReference type="EMBL" id="PDUD01000004">
    <property type="protein sequence ID" value="PHN07960.1"/>
    <property type="molecule type" value="Genomic_DNA"/>
</dbReference>
<evidence type="ECO:0000256" key="7">
    <source>
        <dbReference type="ARBA" id="ARBA00048045"/>
    </source>
</evidence>
<evidence type="ECO:0000256" key="8">
    <source>
        <dbReference type="HAMAP-Rule" id="MF_00972"/>
    </source>
</evidence>
<comment type="function">
    <text evidence="8">Catalyzes the deamination of adenosine to inosine at the wobble position 34 of tRNA(Arg2).</text>
</comment>
<evidence type="ECO:0000256" key="6">
    <source>
        <dbReference type="ARBA" id="ARBA00022833"/>
    </source>
</evidence>
<accession>A0A2D0NHV0</accession>
<dbReference type="GO" id="GO:0008270">
    <property type="term" value="F:zinc ion binding"/>
    <property type="evidence" value="ECO:0007669"/>
    <property type="project" value="UniProtKB-UniRule"/>
</dbReference>
<evidence type="ECO:0000256" key="3">
    <source>
        <dbReference type="ARBA" id="ARBA00022694"/>
    </source>
</evidence>
<feature type="active site" description="Proton donor" evidence="8">
    <location>
        <position position="58"/>
    </location>
</feature>
<dbReference type="Gene3D" id="3.40.140.10">
    <property type="entry name" value="Cytidine Deaminase, domain 2"/>
    <property type="match status" value="1"/>
</dbReference>
<gene>
    <name evidence="8" type="primary">tadA</name>
    <name evidence="10" type="ORF">CRP01_04185</name>
</gene>
<dbReference type="InterPro" id="IPR002125">
    <property type="entry name" value="CMP_dCMP_dom"/>
</dbReference>
<comment type="subunit">
    <text evidence="2 8">Homodimer.</text>
</comment>
<dbReference type="Pfam" id="PF00383">
    <property type="entry name" value="dCMP_cyt_deam_1"/>
    <property type="match status" value="1"/>
</dbReference>
<proteinExistence type="inferred from homology"/>
<feature type="domain" description="CMP/dCMP-type deaminase" evidence="9">
    <location>
        <begin position="5"/>
        <end position="115"/>
    </location>
</feature>
<feature type="binding site" evidence="8">
    <location>
        <position position="86"/>
    </location>
    <ligand>
        <name>Zn(2+)</name>
        <dbReference type="ChEBI" id="CHEBI:29105"/>
        <note>catalytic</note>
    </ligand>
</feature>
<dbReference type="EC" id="3.5.4.33" evidence="8"/>
<evidence type="ECO:0000313" key="10">
    <source>
        <dbReference type="EMBL" id="PHN07960.1"/>
    </source>
</evidence>
<dbReference type="PANTHER" id="PTHR11079">
    <property type="entry name" value="CYTOSINE DEAMINASE FAMILY MEMBER"/>
    <property type="match status" value="1"/>
</dbReference>
<keyword evidence="4 8" id="KW-0479">Metal-binding</keyword>
<feature type="binding site" evidence="8">
    <location>
        <position position="89"/>
    </location>
    <ligand>
        <name>Zn(2+)</name>
        <dbReference type="ChEBI" id="CHEBI:29105"/>
        <note>catalytic</note>
    </ligand>
</feature>
<sequence length="149" mass="16633">MLTVHSDSHFMKQALKQAELALEKGEIPVGAIVVCENQIIARAHNQTEQLGDVTAHAEIIAITAASNYLNSKYLPNCTLYVTLEPCIMCAGALNWAQLDRVVYGAADDKRGFMRYGKSLLHPKTKLEYGIMETECSILLKSFFEKLRRS</sequence>
<organism evidence="10 11">
    <name type="scientific">Flavilitoribacter nigricans (strain ATCC 23147 / DSM 23189 / NBRC 102662 / NCIMB 1420 / SS-2)</name>
    <name type="common">Lewinella nigricans</name>
    <dbReference type="NCBI Taxonomy" id="1122177"/>
    <lineage>
        <taxon>Bacteria</taxon>
        <taxon>Pseudomonadati</taxon>
        <taxon>Bacteroidota</taxon>
        <taxon>Saprospiria</taxon>
        <taxon>Saprospirales</taxon>
        <taxon>Lewinellaceae</taxon>
        <taxon>Flavilitoribacter</taxon>
    </lineage>
</organism>